<gene>
    <name evidence="2" type="ORF">CC80DRAFT_548920</name>
</gene>
<protein>
    <submittedName>
        <fullName evidence="2">Uncharacterized protein</fullName>
    </submittedName>
</protein>
<name>A0A6A5TT81_9PLEO</name>
<evidence type="ECO:0000256" key="1">
    <source>
        <dbReference type="SAM" id="MobiDB-lite"/>
    </source>
</evidence>
<accession>A0A6A5TT81</accession>
<feature type="compositionally biased region" description="Low complexity" evidence="1">
    <location>
        <begin position="80"/>
        <end position="97"/>
    </location>
</feature>
<organism evidence="2 3">
    <name type="scientific">Byssothecium circinans</name>
    <dbReference type="NCBI Taxonomy" id="147558"/>
    <lineage>
        <taxon>Eukaryota</taxon>
        <taxon>Fungi</taxon>
        <taxon>Dikarya</taxon>
        <taxon>Ascomycota</taxon>
        <taxon>Pezizomycotina</taxon>
        <taxon>Dothideomycetes</taxon>
        <taxon>Pleosporomycetidae</taxon>
        <taxon>Pleosporales</taxon>
        <taxon>Massarineae</taxon>
        <taxon>Massarinaceae</taxon>
        <taxon>Byssothecium</taxon>
    </lineage>
</organism>
<proteinExistence type="predicted"/>
<evidence type="ECO:0000313" key="3">
    <source>
        <dbReference type="Proteomes" id="UP000800035"/>
    </source>
</evidence>
<dbReference type="OrthoDB" id="5226159at2759"/>
<feature type="region of interest" description="Disordered" evidence="1">
    <location>
        <begin position="68"/>
        <end position="160"/>
    </location>
</feature>
<reference evidence="2" key="1">
    <citation type="journal article" date="2020" name="Stud. Mycol.">
        <title>101 Dothideomycetes genomes: a test case for predicting lifestyles and emergence of pathogens.</title>
        <authorList>
            <person name="Haridas S."/>
            <person name="Albert R."/>
            <person name="Binder M."/>
            <person name="Bloem J."/>
            <person name="Labutti K."/>
            <person name="Salamov A."/>
            <person name="Andreopoulos B."/>
            <person name="Baker S."/>
            <person name="Barry K."/>
            <person name="Bills G."/>
            <person name="Bluhm B."/>
            <person name="Cannon C."/>
            <person name="Castanera R."/>
            <person name="Culley D."/>
            <person name="Daum C."/>
            <person name="Ezra D."/>
            <person name="Gonzalez J."/>
            <person name="Henrissat B."/>
            <person name="Kuo A."/>
            <person name="Liang C."/>
            <person name="Lipzen A."/>
            <person name="Lutzoni F."/>
            <person name="Magnuson J."/>
            <person name="Mondo S."/>
            <person name="Nolan M."/>
            <person name="Ohm R."/>
            <person name="Pangilinan J."/>
            <person name="Park H.-J."/>
            <person name="Ramirez L."/>
            <person name="Alfaro M."/>
            <person name="Sun H."/>
            <person name="Tritt A."/>
            <person name="Yoshinaga Y."/>
            <person name="Zwiers L.-H."/>
            <person name="Turgeon B."/>
            <person name="Goodwin S."/>
            <person name="Spatafora J."/>
            <person name="Crous P."/>
            <person name="Grigoriev I."/>
        </authorList>
    </citation>
    <scope>NUCLEOTIDE SEQUENCE</scope>
    <source>
        <strain evidence="2">CBS 675.92</strain>
    </source>
</reference>
<feature type="region of interest" description="Disordered" evidence="1">
    <location>
        <begin position="280"/>
        <end position="307"/>
    </location>
</feature>
<sequence>MAFKDVMMKVRRIILCGRKEERKPSLEIGCPTDVRRMDISDTIPGLTSADKKMIKERASNDAIRLFSLQSHPPTRPPSPHSSSLPPSTPSSRDPSQPLLNAASTDLPPTLPTPPRQKHSEASPPAFRMKSMWDRTRRLSSGLGSSYQHQHQRHRSSSGYHELELELDTDTDADADVDAANTGAGANADAGVGVSGGESVLMLDVDVDVDLDLDLDFKGEGMRLDSPVSVAGSMKSGIEGEGEGFEVQDVVGGRLGAEAEERDFALGKAIRDMDMDMEAVGVESSDSDSEGEVGAGAGAAERKRLVRD</sequence>
<dbReference type="Proteomes" id="UP000800035">
    <property type="component" value="Unassembled WGS sequence"/>
</dbReference>
<dbReference type="AlphaFoldDB" id="A0A6A5TT81"/>
<evidence type="ECO:0000313" key="2">
    <source>
        <dbReference type="EMBL" id="KAF1955855.1"/>
    </source>
</evidence>
<dbReference type="EMBL" id="ML976993">
    <property type="protein sequence ID" value="KAF1955855.1"/>
    <property type="molecule type" value="Genomic_DNA"/>
</dbReference>
<keyword evidence="3" id="KW-1185">Reference proteome</keyword>